<dbReference type="EMBL" id="SJPP01000002">
    <property type="protein sequence ID" value="TWU08784.1"/>
    <property type="molecule type" value="Genomic_DNA"/>
</dbReference>
<dbReference type="PANTHER" id="PTHR10057">
    <property type="entry name" value="PERIPHERAL-TYPE BENZODIAZEPINE RECEPTOR"/>
    <property type="match status" value="1"/>
</dbReference>
<accession>A0A5C6BEB0</accession>
<proteinExistence type="inferred from homology"/>
<reference evidence="7 8" key="1">
    <citation type="submission" date="2019-02" db="EMBL/GenBank/DDBJ databases">
        <title>Deep-cultivation of Planctomycetes and their phenomic and genomic characterization uncovers novel biology.</title>
        <authorList>
            <person name="Wiegand S."/>
            <person name="Jogler M."/>
            <person name="Boedeker C."/>
            <person name="Pinto D."/>
            <person name="Vollmers J."/>
            <person name="Rivas-Marin E."/>
            <person name="Kohn T."/>
            <person name="Peeters S.H."/>
            <person name="Heuer A."/>
            <person name="Rast P."/>
            <person name="Oberbeckmann S."/>
            <person name="Bunk B."/>
            <person name="Jeske O."/>
            <person name="Meyerdierks A."/>
            <person name="Storesund J.E."/>
            <person name="Kallscheuer N."/>
            <person name="Luecker S."/>
            <person name="Lage O.M."/>
            <person name="Pohl T."/>
            <person name="Merkel B.J."/>
            <person name="Hornburger P."/>
            <person name="Mueller R.-W."/>
            <person name="Bruemmer F."/>
            <person name="Labrenz M."/>
            <person name="Spormann A.M."/>
            <person name="Op Den Camp H."/>
            <person name="Overmann J."/>
            <person name="Amann R."/>
            <person name="Jetten M.S.M."/>
            <person name="Mascher T."/>
            <person name="Medema M.H."/>
            <person name="Devos D.P."/>
            <person name="Kaster A.-K."/>
            <person name="Ovreas L."/>
            <person name="Rohde M."/>
            <person name="Galperin M.Y."/>
            <person name="Jogler C."/>
        </authorList>
    </citation>
    <scope>NUCLEOTIDE SEQUENCE [LARGE SCALE GENOMIC DNA]</scope>
    <source>
        <strain evidence="7 8">CA54</strain>
    </source>
</reference>
<keyword evidence="5 6" id="KW-0472">Membrane</keyword>
<dbReference type="InterPro" id="IPR004307">
    <property type="entry name" value="TspO_MBR"/>
</dbReference>
<evidence type="ECO:0000313" key="8">
    <source>
        <dbReference type="Proteomes" id="UP000320735"/>
    </source>
</evidence>
<sequence>MEWMDWYNNLAKPSWTPTGSTIGLIWQILYPIIIASFGYVFVQAFRKKVPWIVALPFAMNLVVNLIFTPIQFGMRNLPLAAVDILIVWGTIIWMTVAIWRHYRWVAVAQVPYFVWVSIATYLQLSITWMNWGE</sequence>
<dbReference type="PANTHER" id="PTHR10057:SF0">
    <property type="entry name" value="TRANSLOCATOR PROTEIN"/>
    <property type="match status" value="1"/>
</dbReference>
<evidence type="ECO:0000256" key="2">
    <source>
        <dbReference type="ARBA" id="ARBA00007524"/>
    </source>
</evidence>
<feature type="transmembrane region" description="Helical" evidence="6">
    <location>
        <begin position="20"/>
        <end position="42"/>
    </location>
</feature>
<evidence type="ECO:0000313" key="7">
    <source>
        <dbReference type="EMBL" id="TWU08784.1"/>
    </source>
</evidence>
<evidence type="ECO:0000256" key="6">
    <source>
        <dbReference type="SAM" id="Phobius"/>
    </source>
</evidence>
<dbReference type="CDD" id="cd15904">
    <property type="entry name" value="TSPO_MBR"/>
    <property type="match status" value="1"/>
</dbReference>
<evidence type="ECO:0000256" key="3">
    <source>
        <dbReference type="ARBA" id="ARBA00022692"/>
    </source>
</evidence>
<gene>
    <name evidence="7" type="ORF">CA54_40210</name>
</gene>
<evidence type="ECO:0000256" key="4">
    <source>
        <dbReference type="ARBA" id="ARBA00022989"/>
    </source>
</evidence>
<feature type="transmembrane region" description="Helical" evidence="6">
    <location>
        <begin position="79"/>
        <end position="100"/>
    </location>
</feature>
<dbReference type="FunFam" id="1.20.1260.100:FF:000001">
    <property type="entry name" value="translocator protein 2"/>
    <property type="match status" value="1"/>
</dbReference>
<feature type="transmembrane region" description="Helical" evidence="6">
    <location>
        <begin position="49"/>
        <end position="67"/>
    </location>
</feature>
<dbReference type="GO" id="GO:0033013">
    <property type="term" value="P:tetrapyrrole metabolic process"/>
    <property type="evidence" value="ECO:0007669"/>
    <property type="project" value="UniProtKB-ARBA"/>
</dbReference>
<dbReference type="PIRSF" id="PIRSF005859">
    <property type="entry name" value="PBR"/>
    <property type="match status" value="1"/>
</dbReference>
<keyword evidence="4 6" id="KW-1133">Transmembrane helix</keyword>
<dbReference type="GO" id="GO:0016020">
    <property type="term" value="C:membrane"/>
    <property type="evidence" value="ECO:0007669"/>
    <property type="project" value="UniProtKB-SubCell"/>
</dbReference>
<dbReference type="Proteomes" id="UP000320735">
    <property type="component" value="Unassembled WGS sequence"/>
</dbReference>
<comment type="caution">
    <text evidence="7">The sequence shown here is derived from an EMBL/GenBank/DDBJ whole genome shotgun (WGS) entry which is preliminary data.</text>
</comment>
<name>A0A5C6BEB0_9PLAN</name>
<dbReference type="InterPro" id="IPR038330">
    <property type="entry name" value="TspO/MBR-related_sf"/>
</dbReference>
<dbReference type="Pfam" id="PF03073">
    <property type="entry name" value="TspO_MBR"/>
    <property type="match status" value="1"/>
</dbReference>
<dbReference type="Gene3D" id="1.20.1260.100">
    <property type="entry name" value="TspO/MBR protein"/>
    <property type="match status" value="1"/>
</dbReference>
<dbReference type="OrthoDB" id="9795496at2"/>
<protein>
    <submittedName>
        <fullName evidence="7">TspO/MBR family protein</fullName>
    </submittedName>
</protein>
<feature type="transmembrane region" description="Helical" evidence="6">
    <location>
        <begin position="112"/>
        <end position="131"/>
    </location>
</feature>
<keyword evidence="8" id="KW-1185">Reference proteome</keyword>
<evidence type="ECO:0000256" key="5">
    <source>
        <dbReference type="ARBA" id="ARBA00023136"/>
    </source>
</evidence>
<comment type="similarity">
    <text evidence="2">Belongs to the TspO/BZRP family.</text>
</comment>
<organism evidence="7 8">
    <name type="scientific">Symmachiella macrocystis</name>
    <dbReference type="NCBI Taxonomy" id="2527985"/>
    <lineage>
        <taxon>Bacteria</taxon>
        <taxon>Pseudomonadati</taxon>
        <taxon>Planctomycetota</taxon>
        <taxon>Planctomycetia</taxon>
        <taxon>Planctomycetales</taxon>
        <taxon>Planctomycetaceae</taxon>
        <taxon>Symmachiella</taxon>
    </lineage>
</organism>
<evidence type="ECO:0000256" key="1">
    <source>
        <dbReference type="ARBA" id="ARBA00004141"/>
    </source>
</evidence>
<dbReference type="RefSeq" id="WP_146372586.1">
    <property type="nucleotide sequence ID" value="NZ_SJPP01000002.1"/>
</dbReference>
<comment type="subcellular location">
    <subcellularLocation>
        <location evidence="1">Membrane</location>
        <topology evidence="1">Multi-pass membrane protein</topology>
    </subcellularLocation>
</comment>
<dbReference type="AlphaFoldDB" id="A0A5C6BEB0"/>
<keyword evidence="3 6" id="KW-0812">Transmembrane</keyword>